<sequence length="339" mass="37727">MTKYEVLSRSAEHWPEPGWGGGDETRAAPESRFRAVRDHIGKQSTDALMVVQNGKVVFASGDMTRKFLCHSVRKSFLSALIGQEVQRGTIDLSPTLDALGINDREGLTVREKSATIYDLLTARSGIYHPAAYETPWMQSIKEPRHSHAPGTFWCYNNWDFNALGTIYTALTGLSVHAAFERHIARPIGMDDFRFDAEVQDGWFAEDPRSIHPAYAFRMSTRDLARFGLLFLREGSWDGQQVISRSWARASVLPHSEAGDRGGYGYMWWVARQGVAFPGTILPEGSFCAIGAGGHYCLVVPALDLVIVHRVDTDIPTRQVDRFQFGSLIECVLDACGNPS</sequence>
<dbReference type="PANTHER" id="PTHR43283">
    <property type="entry name" value="BETA-LACTAMASE-RELATED"/>
    <property type="match status" value="1"/>
</dbReference>
<dbReference type="SUPFAM" id="SSF56601">
    <property type="entry name" value="beta-lactamase/transpeptidase-like"/>
    <property type="match status" value="1"/>
</dbReference>
<dbReference type="AlphaFoldDB" id="A0A5N3P356"/>
<dbReference type="InterPro" id="IPR050789">
    <property type="entry name" value="Diverse_Enzym_Activities"/>
</dbReference>
<comment type="caution">
    <text evidence="3">The sequence shown here is derived from an EMBL/GenBank/DDBJ whole genome shotgun (WGS) entry which is preliminary data.</text>
</comment>
<dbReference type="InterPro" id="IPR012338">
    <property type="entry name" value="Beta-lactam/transpept-like"/>
</dbReference>
<protein>
    <submittedName>
        <fullName evidence="3">Beta-lactamase family protein</fullName>
    </submittedName>
</protein>
<dbReference type="PANTHER" id="PTHR43283:SF7">
    <property type="entry name" value="BETA-LACTAMASE-RELATED DOMAIN-CONTAINING PROTEIN"/>
    <property type="match status" value="1"/>
</dbReference>
<evidence type="ECO:0000313" key="3">
    <source>
        <dbReference type="EMBL" id="KAB0264159.1"/>
    </source>
</evidence>
<evidence type="ECO:0000259" key="2">
    <source>
        <dbReference type="Pfam" id="PF00144"/>
    </source>
</evidence>
<dbReference type="Gene3D" id="3.40.710.10">
    <property type="entry name" value="DD-peptidase/beta-lactamase superfamily"/>
    <property type="match status" value="1"/>
</dbReference>
<gene>
    <name evidence="3" type="ORF">FEZ63_24260</name>
</gene>
<reference evidence="3 4" key="1">
    <citation type="journal article" date="2019" name="Microorganisms">
        <title>Genome Insights into the Novel Species Microvirga brassicacearum, a Rapeseed Endophyte with Biotechnological Potential.</title>
        <authorList>
            <person name="Jimenez-Gomez A."/>
            <person name="Saati-Santamaria Z."/>
            <person name="Igual J.M."/>
            <person name="Rivas R."/>
            <person name="Mateos P.F."/>
            <person name="Garcia-Fraile P."/>
        </authorList>
    </citation>
    <scope>NUCLEOTIDE SEQUENCE [LARGE SCALE GENOMIC DNA]</scope>
    <source>
        <strain evidence="3 4">CDVBN77</strain>
    </source>
</reference>
<evidence type="ECO:0000313" key="4">
    <source>
        <dbReference type="Proteomes" id="UP000325684"/>
    </source>
</evidence>
<dbReference type="Pfam" id="PF00144">
    <property type="entry name" value="Beta-lactamase"/>
    <property type="match status" value="1"/>
</dbReference>
<keyword evidence="4" id="KW-1185">Reference proteome</keyword>
<dbReference type="EMBL" id="VCMV01000079">
    <property type="protein sequence ID" value="KAB0264159.1"/>
    <property type="molecule type" value="Genomic_DNA"/>
</dbReference>
<proteinExistence type="predicted"/>
<feature type="region of interest" description="Disordered" evidence="1">
    <location>
        <begin position="1"/>
        <end position="26"/>
    </location>
</feature>
<dbReference type="OrthoDB" id="9814204at2"/>
<organism evidence="3 4">
    <name type="scientific">Microvirga brassicacearum</name>
    <dbReference type="NCBI Taxonomy" id="2580413"/>
    <lineage>
        <taxon>Bacteria</taxon>
        <taxon>Pseudomonadati</taxon>
        <taxon>Pseudomonadota</taxon>
        <taxon>Alphaproteobacteria</taxon>
        <taxon>Hyphomicrobiales</taxon>
        <taxon>Methylobacteriaceae</taxon>
        <taxon>Microvirga</taxon>
    </lineage>
</organism>
<name>A0A5N3P356_9HYPH</name>
<dbReference type="InterPro" id="IPR001466">
    <property type="entry name" value="Beta-lactam-related"/>
</dbReference>
<feature type="domain" description="Beta-lactamase-related" evidence="2">
    <location>
        <begin position="44"/>
        <end position="307"/>
    </location>
</feature>
<evidence type="ECO:0000256" key="1">
    <source>
        <dbReference type="SAM" id="MobiDB-lite"/>
    </source>
</evidence>
<dbReference type="Proteomes" id="UP000325684">
    <property type="component" value="Unassembled WGS sequence"/>
</dbReference>
<dbReference type="RefSeq" id="WP_150949930.1">
    <property type="nucleotide sequence ID" value="NZ_VCMV01000079.1"/>
</dbReference>
<accession>A0A5N3P356</accession>